<name>A0A3M7PMV9_BRAPC</name>
<dbReference type="EMBL" id="REGN01009833">
    <property type="protein sequence ID" value="RNA00304.1"/>
    <property type="molecule type" value="Genomic_DNA"/>
</dbReference>
<proteinExistence type="predicted"/>
<accession>A0A3M7PMV9</accession>
<evidence type="ECO:0000313" key="1">
    <source>
        <dbReference type="EMBL" id="RNA00304.1"/>
    </source>
</evidence>
<evidence type="ECO:0000313" key="2">
    <source>
        <dbReference type="Proteomes" id="UP000276133"/>
    </source>
</evidence>
<protein>
    <submittedName>
        <fullName evidence="1">Uncharacterized protein</fullName>
    </submittedName>
</protein>
<sequence length="73" mass="9019">MKIFFKDVNIFHVKDPMDKMKYNIIYKKGNKKSLILILLARKKWFNLEKFKFFDTDSKNFCTSVYFEKKTFYI</sequence>
<comment type="caution">
    <text evidence="1">The sequence shown here is derived from an EMBL/GenBank/DDBJ whole genome shotgun (WGS) entry which is preliminary data.</text>
</comment>
<dbReference type="Proteomes" id="UP000276133">
    <property type="component" value="Unassembled WGS sequence"/>
</dbReference>
<dbReference type="AlphaFoldDB" id="A0A3M7PMV9"/>
<keyword evidence="2" id="KW-1185">Reference proteome</keyword>
<organism evidence="1 2">
    <name type="scientific">Brachionus plicatilis</name>
    <name type="common">Marine rotifer</name>
    <name type="synonym">Brachionus muelleri</name>
    <dbReference type="NCBI Taxonomy" id="10195"/>
    <lineage>
        <taxon>Eukaryota</taxon>
        <taxon>Metazoa</taxon>
        <taxon>Spiralia</taxon>
        <taxon>Gnathifera</taxon>
        <taxon>Rotifera</taxon>
        <taxon>Eurotatoria</taxon>
        <taxon>Monogononta</taxon>
        <taxon>Pseudotrocha</taxon>
        <taxon>Ploima</taxon>
        <taxon>Brachionidae</taxon>
        <taxon>Brachionus</taxon>
    </lineage>
</organism>
<gene>
    <name evidence="1" type="ORF">BpHYR1_025320</name>
</gene>
<reference evidence="1 2" key="1">
    <citation type="journal article" date="2018" name="Sci. Rep.">
        <title>Genomic signatures of local adaptation to the degree of environmental predictability in rotifers.</title>
        <authorList>
            <person name="Franch-Gras L."/>
            <person name="Hahn C."/>
            <person name="Garcia-Roger E.M."/>
            <person name="Carmona M.J."/>
            <person name="Serra M."/>
            <person name="Gomez A."/>
        </authorList>
    </citation>
    <scope>NUCLEOTIDE SEQUENCE [LARGE SCALE GENOMIC DNA]</scope>
    <source>
        <strain evidence="1">HYR1</strain>
    </source>
</reference>